<dbReference type="EMBL" id="QKYN01000031">
    <property type="protein sequence ID" value="RAG86172.1"/>
    <property type="molecule type" value="Genomic_DNA"/>
</dbReference>
<gene>
    <name evidence="5" type="ORF">DN069_07775</name>
</gene>
<evidence type="ECO:0000313" key="5">
    <source>
        <dbReference type="EMBL" id="RAG86172.1"/>
    </source>
</evidence>
<dbReference type="GO" id="GO:0003677">
    <property type="term" value="F:DNA binding"/>
    <property type="evidence" value="ECO:0007669"/>
    <property type="project" value="UniProtKB-KW"/>
</dbReference>
<organism evidence="5 6">
    <name type="scientific">Streptacidiphilus pinicola</name>
    <dbReference type="NCBI Taxonomy" id="2219663"/>
    <lineage>
        <taxon>Bacteria</taxon>
        <taxon>Bacillati</taxon>
        <taxon>Actinomycetota</taxon>
        <taxon>Actinomycetes</taxon>
        <taxon>Kitasatosporales</taxon>
        <taxon>Streptomycetaceae</taxon>
        <taxon>Streptacidiphilus</taxon>
    </lineage>
</organism>
<feature type="domain" description="Lsr2 DNA-binding" evidence="4">
    <location>
        <begin position="74"/>
        <end position="109"/>
    </location>
</feature>
<dbReference type="Pfam" id="PF11774">
    <property type="entry name" value="Lsr2"/>
    <property type="match status" value="1"/>
</dbReference>
<dbReference type="RefSeq" id="WP_111500116.1">
    <property type="nucleotide sequence ID" value="NZ_QKYN01000031.1"/>
</dbReference>
<dbReference type="InterPro" id="IPR036625">
    <property type="entry name" value="E3-bd_dom_sf"/>
</dbReference>
<protein>
    <submittedName>
        <fullName evidence="5">Lsr2 family protein</fullName>
    </submittedName>
</protein>
<name>A0A2X0IM21_9ACTN</name>
<sequence>MAQKVTVQLLDDLDGSEAAETVSFALDGRSYEIDLNEANAAKLRDAVASFVKAARRQGATSARKTASVRATSGDGPSGAEVRKWAASHGIEVAARGRVPAEIVEQYQKATGK</sequence>
<evidence type="ECO:0000259" key="4">
    <source>
        <dbReference type="Pfam" id="PF23359"/>
    </source>
</evidence>
<evidence type="ECO:0000259" key="3">
    <source>
        <dbReference type="Pfam" id="PF11774"/>
    </source>
</evidence>
<keyword evidence="1" id="KW-0238">DNA-binding</keyword>
<feature type="region of interest" description="Disordered" evidence="2">
    <location>
        <begin position="61"/>
        <end position="80"/>
    </location>
</feature>
<evidence type="ECO:0000256" key="1">
    <source>
        <dbReference type="ARBA" id="ARBA00023125"/>
    </source>
</evidence>
<dbReference type="InterPro" id="IPR055370">
    <property type="entry name" value="Lsr2_DNA-bd"/>
</dbReference>
<comment type="caution">
    <text evidence="5">The sequence shown here is derived from an EMBL/GenBank/DDBJ whole genome shotgun (WGS) entry which is preliminary data.</text>
</comment>
<dbReference type="AlphaFoldDB" id="A0A2X0IM21"/>
<dbReference type="GO" id="GO:0016746">
    <property type="term" value="F:acyltransferase activity"/>
    <property type="evidence" value="ECO:0007669"/>
    <property type="project" value="InterPro"/>
</dbReference>
<dbReference type="Gene3D" id="4.10.320.10">
    <property type="entry name" value="E3-binding domain"/>
    <property type="match status" value="1"/>
</dbReference>
<dbReference type="InterPro" id="IPR024412">
    <property type="entry name" value="Lsr2_dim_dom"/>
</dbReference>
<dbReference type="Pfam" id="PF23359">
    <property type="entry name" value="Lsr2_DNA-bd"/>
    <property type="match status" value="1"/>
</dbReference>
<evidence type="ECO:0000256" key="2">
    <source>
        <dbReference type="SAM" id="MobiDB-lite"/>
    </source>
</evidence>
<reference evidence="5 6" key="1">
    <citation type="submission" date="2018-06" db="EMBL/GenBank/DDBJ databases">
        <title>Streptacidiphilus pinicola sp. nov., isolated from pine grove soil.</title>
        <authorList>
            <person name="Roh S.G."/>
            <person name="Park S."/>
            <person name="Kim M.-K."/>
            <person name="Yun B.-R."/>
            <person name="Park J."/>
            <person name="Kim M.J."/>
            <person name="Kim Y.S."/>
            <person name="Kim S.B."/>
        </authorList>
    </citation>
    <scope>NUCLEOTIDE SEQUENCE [LARGE SCALE GENOMIC DNA]</scope>
    <source>
        <strain evidence="5 6">MMS16-CNU450</strain>
    </source>
</reference>
<accession>A0A2X0IM21</accession>
<dbReference type="OrthoDB" id="4113332at2"/>
<proteinExistence type="predicted"/>
<feature type="compositionally biased region" description="Polar residues" evidence="2">
    <location>
        <begin position="61"/>
        <end position="70"/>
    </location>
</feature>
<dbReference type="Proteomes" id="UP000248889">
    <property type="component" value="Unassembled WGS sequence"/>
</dbReference>
<keyword evidence="6" id="KW-1185">Reference proteome</keyword>
<feature type="domain" description="Lsr2 dimerization" evidence="3">
    <location>
        <begin position="1"/>
        <end position="58"/>
    </location>
</feature>
<dbReference type="Gene3D" id="3.30.60.230">
    <property type="entry name" value="Lsr2, dimerization domain"/>
    <property type="match status" value="1"/>
</dbReference>
<evidence type="ECO:0000313" key="6">
    <source>
        <dbReference type="Proteomes" id="UP000248889"/>
    </source>
</evidence>
<dbReference type="InterPro" id="IPR042261">
    <property type="entry name" value="Lsr2-like_dimerization"/>
</dbReference>